<feature type="non-terminal residue" evidence="1">
    <location>
        <position position="62"/>
    </location>
</feature>
<evidence type="ECO:0000313" key="1">
    <source>
        <dbReference type="EMBL" id="SVC08683.1"/>
    </source>
</evidence>
<name>A0A382JC46_9ZZZZ</name>
<gene>
    <name evidence="1" type="ORF">METZ01_LOCUS261537</name>
</gene>
<dbReference type="EMBL" id="UINC01072788">
    <property type="protein sequence ID" value="SVC08683.1"/>
    <property type="molecule type" value="Genomic_DNA"/>
</dbReference>
<sequence length="62" mass="7312">MNPHRRPDFDFFGFPRINSAQYSRHAITLFQVYKGCHKRGFFRPPTESTILDSKRMDSSFTA</sequence>
<dbReference type="AlphaFoldDB" id="A0A382JC46"/>
<proteinExistence type="predicted"/>
<accession>A0A382JC46</accession>
<reference evidence="1" key="1">
    <citation type="submission" date="2018-05" db="EMBL/GenBank/DDBJ databases">
        <authorList>
            <person name="Lanie J.A."/>
            <person name="Ng W.-L."/>
            <person name="Kazmierczak K.M."/>
            <person name="Andrzejewski T.M."/>
            <person name="Davidsen T.M."/>
            <person name="Wayne K.J."/>
            <person name="Tettelin H."/>
            <person name="Glass J.I."/>
            <person name="Rusch D."/>
            <person name="Podicherti R."/>
            <person name="Tsui H.-C.T."/>
            <person name="Winkler M.E."/>
        </authorList>
    </citation>
    <scope>NUCLEOTIDE SEQUENCE</scope>
</reference>
<protein>
    <submittedName>
        <fullName evidence="1">Uncharacterized protein</fullName>
    </submittedName>
</protein>
<organism evidence="1">
    <name type="scientific">marine metagenome</name>
    <dbReference type="NCBI Taxonomy" id="408172"/>
    <lineage>
        <taxon>unclassified sequences</taxon>
        <taxon>metagenomes</taxon>
        <taxon>ecological metagenomes</taxon>
    </lineage>
</organism>